<dbReference type="RefSeq" id="WP_344241243.1">
    <property type="nucleotide sequence ID" value="NZ_BAAAHH010000011.1"/>
</dbReference>
<comment type="caution">
    <text evidence="6">The sequence shown here is derived from an EMBL/GenBank/DDBJ whole genome shotgun (WGS) entry which is preliminary data.</text>
</comment>
<proteinExistence type="predicted"/>
<evidence type="ECO:0000256" key="1">
    <source>
        <dbReference type="ARBA" id="ARBA00022763"/>
    </source>
</evidence>
<dbReference type="InterPro" id="IPR011604">
    <property type="entry name" value="PDDEXK-like_dom_sf"/>
</dbReference>
<dbReference type="Proteomes" id="UP001500665">
    <property type="component" value="Unassembled WGS sequence"/>
</dbReference>
<evidence type="ECO:0000313" key="7">
    <source>
        <dbReference type="Proteomes" id="UP001500665"/>
    </source>
</evidence>
<accession>A0ABN1R453</accession>
<evidence type="ECO:0000256" key="2">
    <source>
        <dbReference type="ARBA" id="ARBA00022806"/>
    </source>
</evidence>
<evidence type="ECO:0000256" key="4">
    <source>
        <dbReference type="SAM" id="MobiDB-lite"/>
    </source>
</evidence>
<evidence type="ECO:0000256" key="3">
    <source>
        <dbReference type="ARBA" id="ARBA00023204"/>
    </source>
</evidence>
<feature type="domain" description="PD-(D/E)XK endonuclease-like" evidence="5">
    <location>
        <begin position="17"/>
        <end position="271"/>
    </location>
</feature>
<evidence type="ECO:0000259" key="5">
    <source>
        <dbReference type="Pfam" id="PF12705"/>
    </source>
</evidence>
<sequence length="298" mass="32945">MEQLGLEGMPRRLYPCTPSRLNTWLDCPRRYRMTYLDRPQPSKGSPWAHNSVGAAVHNALAGYWRLPPAGRTPQAAGALLVRGWLTDGFRDAEQSRAWRERARIMVEEYAAGLDPRREPAGVERTVATRTEVIAFSGRIDRLDHRGAELAVVDYKTGRRPLGPEDARSSLALALYAVAAARVLRRPCRTVELHHLPTRTVAVWEHTEESLARHLRRAEAVAEECADADEAYRSGPAPRRTGGAVEHAPYDAVFPPRTGPLCGWCDFARHCPEGRAAAAPKEPWSGLAGEDAAAPVRPE</sequence>
<organism evidence="6 7">
    <name type="scientific">Actinocorallia libanotica</name>
    <dbReference type="NCBI Taxonomy" id="46162"/>
    <lineage>
        <taxon>Bacteria</taxon>
        <taxon>Bacillati</taxon>
        <taxon>Actinomycetota</taxon>
        <taxon>Actinomycetes</taxon>
        <taxon>Streptosporangiales</taxon>
        <taxon>Thermomonosporaceae</taxon>
        <taxon>Actinocorallia</taxon>
    </lineage>
</organism>
<protein>
    <submittedName>
        <fullName evidence="6">PD-(D/E)XK nuclease family protein</fullName>
    </submittedName>
</protein>
<gene>
    <name evidence="6" type="ORF">GCM10009550_30880</name>
</gene>
<keyword evidence="1" id="KW-0227">DNA damage</keyword>
<feature type="region of interest" description="Disordered" evidence="4">
    <location>
        <begin position="276"/>
        <end position="298"/>
    </location>
</feature>
<reference evidence="6 7" key="1">
    <citation type="journal article" date="2019" name="Int. J. Syst. Evol. Microbiol.">
        <title>The Global Catalogue of Microorganisms (GCM) 10K type strain sequencing project: providing services to taxonomists for standard genome sequencing and annotation.</title>
        <authorList>
            <consortium name="The Broad Institute Genomics Platform"/>
            <consortium name="The Broad Institute Genome Sequencing Center for Infectious Disease"/>
            <person name="Wu L."/>
            <person name="Ma J."/>
        </authorList>
    </citation>
    <scope>NUCLEOTIDE SEQUENCE [LARGE SCALE GENOMIC DNA]</scope>
    <source>
        <strain evidence="6 7">JCM 10696</strain>
    </source>
</reference>
<dbReference type="Gene3D" id="3.90.320.10">
    <property type="match status" value="1"/>
</dbReference>
<keyword evidence="2" id="KW-0347">Helicase</keyword>
<keyword evidence="2" id="KW-0067">ATP-binding</keyword>
<keyword evidence="3" id="KW-0234">DNA repair</keyword>
<keyword evidence="2" id="KW-0547">Nucleotide-binding</keyword>
<dbReference type="Pfam" id="PF12705">
    <property type="entry name" value="PDDEXK_1"/>
    <property type="match status" value="1"/>
</dbReference>
<name>A0ABN1R453_9ACTN</name>
<keyword evidence="2" id="KW-0378">Hydrolase</keyword>
<dbReference type="EMBL" id="BAAAHH010000011">
    <property type="protein sequence ID" value="GAA0951343.1"/>
    <property type="molecule type" value="Genomic_DNA"/>
</dbReference>
<evidence type="ECO:0000313" key="6">
    <source>
        <dbReference type="EMBL" id="GAA0951343.1"/>
    </source>
</evidence>
<keyword evidence="7" id="KW-1185">Reference proteome</keyword>
<dbReference type="InterPro" id="IPR038726">
    <property type="entry name" value="PDDEXK_AddAB-type"/>
</dbReference>